<comment type="subcellular location">
    <subcellularLocation>
        <location evidence="1">Membrane</location>
        <topology evidence="1">Multi-pass membrane protein</topology>
    </subcellularLocation>
</comment>
<evidence type="ECO:0000313" key="7">
    <source>
        <dbReference type="Proteomes" id="UP001500507"/>
    </source>
</evidence>
<dbReference type="EMBL" id="BAAAFG010000016">
    <property type="protein sequence ID" value="GAA0873541.1"/>
    <property type="molecule type" value="Genomic_DNA"/>
</dbReference>
<dbReference type="SUPFAM" id="SSF144091">
    <property type="entry name" value="Rhomboid-like"/>
    <property type="match status" value="1"/>
</dbReference>
<sequence length="66" mass="7942">MPYDPKISWEGHLSGLLSGILLAIFIRDRIEFAKKYAWELESYDETKDPFMRHFDEDGNFVEWEEE</sequence>
<evidence type="ECO:0000313" key="6">
    <source>
        <dbReference type="EMBL" id="GAA0873541.1"/>
    </source>
</evidence>
<accession>A0ABP3XVX1</accession>
<keyword evidence="3 5" id="KW-1133">Transmembrane helix</keyword>
<keyword evidence="2 5" id="KW-0812">Transmembrane</keyword>
<keyword evidence="7" id="KW-1185">Reference proteome</keyword>
<evidence type="ECO:0000256" key="5">
    <source>
        <dbReference type="SAM" id="Phobius"/>
    </source>
</evidence>
<evidence type="ECO:0000256" key="1">
    <source>
        <dbReference type="ARBA" id="ARBA00004141"/>
    </source>
</evidence>
<gene>
    <name evidence="6" type="ORF">GCM10009117_26880</name>
</gene>
<feature type="transmembrane region" description="Helical" evidence="5">
    <location>
        <begin position="6"/>
        <end position="26"/>
    </location>
</feature>
<keyword evidence="4 5" id="KW-0472">Membrane</keyword>
<evidence type="ECO:0000256" key="4">
    <source>
        <dbReference type="ARBA" id="ARBA00023136"/>
    </source>
</evidence>
<evidence type="ECO:0000256" key="3">
    <source>
        <dbReference type="ARBA" id="ARBA00022989"/>
    </source>
</evidence>
<protein>
    <recommendedName>
        <fullName evidence="8">Rhomboid family intramembrane serine protease</fullName>
    </recommendedName>
</protein>
<dbReference type="Proteomes" id="UP001500507">
    <property type="component" value="Unassembled WGS sequence"/>
</dbReference>
<dbReference type="InterPro" id="IPR035952">
    <property type="entry name" value="Rhomboid-like_sf"/>
</dbReference>
<evidence type="ECO:0008006" key="8">
    <source>
        <dbReference type="Google" id="ProtNLM"/>
    </source>
</evidence>
<organism evidence="6 7">
    <name type="scientific">Gangjinia marincola</name>
    <dbReference type="NCBI Taxonomy" id="578463"/>
    <lineage>
        <taxon>Bacteria</taxon>
        <taxon>Pseudomonadati</taxon>
        <taxon>Bacteroidota</taxon>
        <taxon>Flavobacteriia</taxon>
        <taxon>Flavobacteriales</taxon>
        <taxon>Flavobacteriaceae</taxon>
        <taxon>Gangjinia</taxon>
    </lineage>
</organism>
<name>A0ABP3XVX1_9FLAO</name>
<comment type="caution">
    <text evidence="6">The sequence shown here is derived from an EMBL/GenBank/DDBJ whole genome shotgun (WGS) entry which is preliminary data.</text>
</comment>
<evidence type="ECO:0000256" key="2">
    <source>
        <dbReference type="ARBA" id="ARBA00022692"/>
    </source>
</evidence>
<reference evidence="7" key="1">
    <citation type="journal article" date="2019" name="Int. J. Syst. Evol. Microbiol.">
        <title>The Global Catalogue of Microorganisms (GCM) 10K type strain sequencing project: providing services to taxonomists for standard genome sequencing and annotation.</title>
        <authorList>
            <consortium name="The Broad Institute Genomics Platform"/>
            <consortium name="The Broad Institute Genome Sequencing Center for Infectious Disease"/>
            <person name="Wu L."/>
            <person name="Ma J."/>
        </authorList>
    </citation>
    <scope>NUCLEOTIDE SEQUENCE [LARGE SCALE GENOMIC DNA]</scope>
    <source>
        <strain evidence="7">JCM 16082</strain>
    </source>
</reference>
<proteinExistence type="predicted"/>